<evidence type="ECO:0000256" key="1">
    <source>
        <dbReference type="SAM" id="SignalP"/>
    </source>
</evidence>
<dbReference type="Proteomes" id="UP000813461">
    <property type="component" value="Unassembled WGS sequence"/>
</dbReference>
<gene>
    <name evidence="2" type="ORF">FB567DRAFT_246180</name>
</gene>
<organism evidence="2 3">
    <name type="scientific">Paraphoma chrysanthemicola</name>
    <dbReference type="NCBI Taxonomy" id="798071"/>
    <lineage>
        <taxon>Eukaryota</taxon>
        <taxon>Fungi</taxon>
        <taxon>Dikarya</taxon>
        <taxon>Ascomycota</taxon>
        <taxon>Pezizomycotina</taxon>
        <taxon>Dothideomycetes</taxon>
        <taxon>Pleosporomycetidae</taxon>
        <taxon>Pleosporales</taxon>
        <taxon>Pleosporineae</taxon>
        <taxon>Phaeosphaeriaceae</taxon>
        <taxon>Paraphoma</taxon>
    </lineage>
</organism>
<dbReference type="OrthoDB" id="4847730at2759"/>
<protein>
    <submittedName>
        <fullName evidence="2">Uncharacterized protein</fullName>
    </submittedName>
</protein>
<feature type="chain" id="PRO_5035481548" evidence="1">
    <location>
        <begin position="17"/>
        <end position="132"/>
    </location>
</feature>
<sequence length="132" mass="13969">MRYSVIVASFIALAAALPTIAPVEENALAVRADAIDTPVTVEARQGFNPYDGTFDWPADSFTGGGRDAQFTAKNLGNGNYQFSFFNLSPLTLYYRVSNAGKTIGEATVGGQKSAGITVPKTGGNFNVIIRQA</sequence>
<dbReference type="EMBL" id="JAGMVJ010000030">
    <property type="protein sequence ID" value="KAH7069349.1"/>
    <property type="molecule type" value="Genomic_DNA"/>
</dbReference>
<dbReference type="AlphaFoldDB" id="A0A8K0VSM0"/>
<proteinExistence type="predicted"/>
<evidence type="ECO:0000313" key="3">
    <source>
        <dbReference type="Proteomes" id="UP000813461"/>
    </source>
</evidence>
<accession>A0A8K0VSM0</accession>
<comment type="caution">
    <text evidence="2">The sequence shown here is derived from an EMBL/GenBank/DDBJ whole genome shotgun (WGS) entry which is preliminary data.</text>
</comment>
<feature type="signal peptide" evidence="1">
    <location>
        <begin position="1"/>
        <end position="16"/>
    </location>
</feature>
<keyword evidence="1" id="KW-0732">Signal</keyword>
<name>A0A8K0VSM0_9PLEO</name>
<keyword evidence="3" id="KW-1185">Reference proteome</keyword>
<reference evidence="2" key="1">
    <citation type="journal article" date="2021" name="Nat. Commun.">
        <title>Genetic determinants of endophytism in the Arabidopsis root mycobiome.</title>
        <authorList>
            <person name="Mesny F."/>
            <person name="Miyauchi S."/>
            <person name="Thiergart T."/>
            <person name="Pickel B."/>
            <person name="Atanasova L."/>
            <person name="Karlsson M."/>
            <person name="Huettel B."/>
            <person name="Barry K.W."/>
            <person name="Haridas S."/>
            <person name="Chen C."/>
            <person name="Bauer D."/>
            <person name="Andreopoulos W."/>
            <person name="Pangilinan J."/>
            <person name="LaButti K."/>
            <person name="Riley R."/>
            <person name="Lipzen A."/>
            <person name="Clum A."/>
            <person name="Drula E."/>
            <person name="Henrissat B."/>
            <person name="Kohler A."/>
            <person name="Grigoriev I.V."/>
            <person name="Martin F.M."/>
            <person name="Hacquard S."/>
        </authorList>
    </citation>
    <scope>NUCLEOTIDE SEQUENCE</scope>
    <source>
        <strain evidence="2">MPI-SDFR-AT-0120</strain>
    </source>
</reference>
<evidence type="ECO:0000313" key="2">
    <source>
        <dbReference type="EMBL" id="KAH7069349.1"/>
    </source>
</evidence>